<proteinExistence type="inferred from homology"/>
<dbReference type="Pfam" id="PF00582">
    <property type="entry name" value="Usp"/>
    <property type="match status" value="1"/>
</dbReference>
<keyword evidence="4" id="KW-1185">Reference proteome</keyword>
<dbReference type="CDD" id="cd00293">
    <property type="entry name" value="USP-like"/>
    <property type="match status" value="1"/>
</dbReference>
<dbReference type="Proteomes" id="UP001203207">
    <property type="component" value="Unassembled WGS sequence"/>
</dbReference>
<dbReference type="RefSeq" id="WP_250583615.1">
    <property type="nucleotide sequence ID" value="NZ_JAKRVX010000002.1"/>
</dbReference>
<dbReference type="Gene3D" id="3.40.50.620">
    <property type="entry name" value="HUPs"/>
    <property type="match status" value="1"/>
</dbReference>
<feature type="domain" description="UspA" evidence="2">
    <location>
        <begin position="1"/>
        <end position="134"/>
    </location>
</feature>
<evidence type="ECO:0000256" key="1">
    <source>
        <dbReference type="ARBA" id="ARBA00008791"/>
    </source>
</evidence>
<dbReference type="PRINTS" id="PR01438">
    <property type="entry name" value="UNVRSLSTRESS"/>
</dbReference>
<organism evidence="3 4">
    <name type="scientific">Natronocalculus amylovorans</name>
    <dbReference type="NCBI Taxonomy" id="2917812"/>
    <lineage>
        <taxon>Archaea</taxon>
        <taxon>Methanobacteriati</taxon>
        <taxon>Methanobacteriota</taxon>
        <taxon>Stenosarchaea group</taxon>
        <taxon>Halobacteria</taxon>
        <taxon>Halobacteriales</taxon>
        <taxon>Haloferacaceae</taxon>
        <taxon>Natronocalculus</taxon>
    </lineage>
</organism>
<protein>
    <submittedName>
        <fullName evidence="3">Universal stress protein</fullName>
    </submittedName>
</protein>
<sequence>MYQKLLVATDESIAADIAMKRAIELADTFGARLHALYVVDSRLGRTTASKDLYEQAGKHALQKCEKAAAQNCVPLITALEEGNPAGEILEYAEKNSIDLIVLGGKNKSTPERFFISNTAERVVRQAPMSVLVVRDGGI</sequence>
<dbReference type="InterPro" id="IPR006015">
    <property type="entry name" value="Universal_stress_UspA"/>
</dbReference>
<reference evidence="3" key="1">
    <citation type="journal article" date="2022" name="Syst. Appl. Microbiol.">
        <title>Natronocalculus amylovorans gen. nov., sp. nov., and Natranaeroarchaeum aerophilus sp. nov., dominant culturable amylolytic natronoarchaea from hypersaline soda lakes in southwestern Siberia.</title>
        <authorList>
            <person name="Sorokin D.Y."/>
            <person name="Elcheninov A.G."/>
            <person name="Khizhniak T.V."/>
            <person name="Koenen M."/>
            <person name="Bale N.J."/>
            <person name="Damste J.S.S."/>
            <person name="Kublanov I.V."/>
        </authorList>
    </citation>
    <scope>NUCLEOTIDE SEQUENCE</scope>
    <source>
        <strain evidence="3">AArc-St2</strain>
    </source>
</reference>
<evidence type="ECO:0000259" key="2">
    <source>
        <dbReference type="Pfam" id="PF00582"/>
    </source>
</evidence>
<dbReference type="PANTHER" id="PTHR46268">
    <property type="entry name" value="STRESS RESPONSE PROTEIN NHAX"/>
    <property type="match status" value="1"/>
</dbReference>
<evidence type="ECO:0000313" key="4">
    <source>
        <dbReference type="Proteomes" id="UP001203207"/>
    </source>
</evidence>
<dbReference type="PANTHER" id="PTHR46268:SF6">
    <property type="entry name" value="UNIVERSAL STRESS PROTEIN UP12"/>
    <property type="match status" value="1"/>
</dbReference>
<comment type="caution">
    <text evidence="3">The sequence shown here is derived from an EMBL/GenBank/DDBJ whole genome shotgun (WGS) entry which is preliminary data.</text>
</comment>
<accession>A0AAE3FXM0</accession>
<dbReference type="InterPro" id="IPR006016">
    <property type="entry name" value="UspA"/>
</dbReference>
<evidence type="ECO:0000313" key="3">
    <source>
        <dbReference type="EMBL" id="MCL9816770.1"/>
    </source>
</evidence>
<dbReference type="SUPFAM" id="SSF52402">
    <property type="entry name" value="Adenine nucleotide alpha hydrolases-like"/>
    <property type="match status" value="1"/>
</dbReference>
<reference evidence="3" key="2">
    <citation type="submission" date="2022-02" db="EMBL/GenBank/DDBJ databases">
        <authorList>
            <person name="Elcheninov A.G."/>
            <person name="Sorokin D.Y."/>
            <person name="Kublanov I.V."/>
        </authorList>
    </citation>
    <scope>NUCLEOTIDE SEQUENCE</scope>
    <source>
        <strain evidence="3">AArc-St2</strain>
    </source>
</reference>
<name>A0AAE3FXM0_9EURY</name>
<comment type="similarity">
    <text evidence="1">Belongs to the universal stress protein A family.</text>
</comment>
<dbReference type="EMBL" id="JAKRVX010000002">
    <property type="protein sequence ID" value="MCL9816770.1"/>
    <property type="molecule type" value="Genomic_DNA"/>
</dbReference>
<dbReference type="AlphaFoldDB" id="A0AAE3FXM0"/>
<dbReference type="InterPro" id="IPR014729">
    <property type="entry name" value="Rossmann-like_a/b/a_fold"/>
</dbReference>
<gene>
    <name evidence="3" type="ORF">AArcSt2_07415</name>
</gene>